<keyword evidence="1" id="KW-1133">Transmembrane helix</keyword>
<dbReference type="InterPro" id="IPR000073">
    <property type="entry name" value="AB_hydrolase_1"/>
</dbReference>
<protein>
    <recommendedName>
        <fullName evidence="2">AB hydrolase-1 domain-containing protein</fullName>
    </recommendedName>
</protein>
<dbReference type="InterPro" id="IPR050266">
    <property type="entry name" value="AB_hydrolase_sf"/>
</dbReference>
<proteinExistence type="predicted"/>
<dbReference type="AlphaFoldDB" id="A0A2L0F920"/>
<dbReference type="PANTHER" id="PTHR43798">
    <property type="entry name" value="MONOACYLGLYCEROL LIPASE"/>
    <property type="match status" value="1"/>
</dbReference>
<organism evidence="3 4">
    <name type="scientific">Sorangium cellulosum</name>
    <name type="common">Polyangium cellulosum</name>
    <dbReference type="NCBI Taxonomy" id="56"/>
    <lineage>
        <taxon>Bacteria</taxon>
        <taxon>Pseudomonadati</taxon>
        <taxon>Myxococcota</taxon>
        <taxon>Polyangia</taxon>
        <taxon>Polyangiales</taxon>
        <taxon>Polyangiaceae</taxon>
        <taxon>Sorangium</taxon>
    </lineage>
</organism>
<feature type="transmembrane region" description="Helical" evidence="1">
    <location>
        <begin position="115"/>
        <end position="134"/>
    </location>
</feature>
<gene>
    <name evidence="3" type="ORF">SOCE26_095370</name>
</gene>
<keyword evidence="1" id="KW-0472">Membrane</keyword>
<dbReference type="EMBL" id="CP012673">
    <property type="protein sequence ID" value="AUX48011.1"/>
    <property type="molecule type" value="Genomic_DNA"/>
</dbReference>
<dbReference type="OrthoDB" id="9804723at2"/>
<keyword evidence="1" id="KW-0812">Transmembrane</keyword>
<feature type="transmembrane region" description="Helical" evidence="1">
    <location>
        <begin position="57"/>
        <end position="78"/>
    </location>
</feature>
<feature type="transmembrane region" description="Helical" evidence="1">
    <location>
        <begin position="24"/>
        <end position="45"/>
    </location>
</feature>
<reference evidence="3 4" key="1">
    <citation type="submission" date="2015-09" db="EMBL/GenBank/DDBJ databases">
        <title>Sorangium comparison.</title>
        <authorList>
            <person name="Zaburannyi N."/>
            <person name="Bunk B."/>
            <person name="Overmann J."/>
            <person name="Mueller R."/>
        </authorList>
    </citation>
    <scope>NUCLEOTIDE SEQUENCE [LARGE SCALE GENOMIC DNA]</scope>
    <source>
        <strain evidence="3 4">So ce26</strain>
    </source>
</reference>
<dbReference type="InterPro" id="IPR029058">
    <property type="entry name" value="AB_hydrolase_fold"/>
</dbReference>
<accession>A0A2L0F920</accession>
<dbReference type="Proteomes" id="UP000238348">
    <property type="component" value="Chromosome"/>
</dbReference>
<sequence length="477" mass="50724">MTEDRATLAETRTTRWTGAEALRVLRSGLTASAIVVLLATVAVLAAPHTRGIGFFPALRYVVVAPACGLVAVAAAFLHRALAERSARPRPMLAAALAGLAAGVLLAMAAAGPRGLAAAALPAVLGVAAALALLVPRLAARSRPSRAGAAAIVLLGALELVGLAGALWSERAAPPGAQGLAFEIPRAMFDADHRFIDLPSGARVHYVDEGQGEALLFLHGNPAWSFQWRDLVRGLRGSHRCIALDYPGFGLSDAPAGFGFTPREQSLVVEQFVERLGLRDITLVMQDWGGPIGLGLAGRRPELVRRVVLGSTWAWPTSTSTPRGKFSILVGGPLGEFAQVNFNAFASLGIKNGIVHELPADVADVYLHPFRPLDRRGIAAFYPGQITAATAYFAEVEAGLPRLADKEALLFWALKDVGFPRSDLARFEQTFPHHRTIELPDADHFFFEDAADVMIPEIRAFVSSGPARATTTARGDLR</sequence>
<evidence type="ECO:0000256" key="1">
    <source>
        <dbReference type="SAM" id="Phobius"/>
    </source>
</evidence>
<name>A0A2L0F920_SORCE</name>
<dbReference type="PANTHER" id="PTHR43798:SF24">
    <property type="entry name" value="CIS-3-ALKYL-4-ALKYLOXETAN-2-ONE DECARBOXYLASE"/>
    <property type="match status" value="1"/>
</dbReference>
<dbReference type="PRINTS" id="PR00111">
    <property type="entry name" value="ABHYDROLASE"/>
</dbReference>
<feature type="domain" description="AB hydrolase-1" evidence="2">
    <location>
        <begin position="213"/>
        <end position="449"/>
    </location>
</feature>
<dbReference type="RefSeq" id="WP_159397953.1">
    <property type="nucleotide sequence ID" value="NZ_CP012673.1"/>
</dbReference>
<dbReference type="GO" id="GO:0016020">
    <property type="term" value="C:membrane"/>
    <property type="evidence" value="ECO:0007669"/>
    <property type="project" value="TreeGrafter"/>
</dbReference>
<dbReference type="Pfam" id="PF00561">
    <property type="entry name" value="Abhydrolase_1"/>
    <property type="match status" value="1"/>
</dbReference>
<dbReference type="SUPFAM" id="SSF53474">
    <property type="entry name" value="alpha/beta-Hydrolases"/>
    <property type="match status" value="1"/>
</dbReference>
<feature type="transmembrane region" description="Helical" evidence="1">
    <location>
        <begin position="90"/>
        <end position="109"/>
    </location>
</feature>
<evidence type="ECO:0000313" key="3">
    <source>
        <dbReference type="EMBL" id="AUX48011.1"/>
    </source>
</evidence>
<evidence type="ECO:0000313" key="4">
    <source>
        <dbReference type="Proteomes" id="UP000238348"/>
    </source>
</evidence>
<evidence type="ECO:0000259" key="2">
    <source>
        <dbReference type="Pfam" id="PF00561"/>
    </source>
</evidence>
<feature type="transmembrane region" description="Helical" evidence="1">
    <location>
        <begin position="146"/>
        <end position="167"/>
    </location>
</feature>
<dbReference type="Gene3D" id="3.40.50.1820">
    <property type="entry name" value="alpha/beta hydrolase"/>
    <property type="match status" value="1"/>
</dbReference>